<dbReference type="GO" id="GO:0003848">
    <property type="term" value="F:2-amino-4-hydroxy-6-hydroxymethyldihydropteridine diphosphokinase activity"/>
    <property type="evidence" value="ECO:0007669"/>
    <property type="project" value="UniProtKB-EC"/>
</dbReference>
<evidence type="ECO:0000256" key="11">
    <source>
        <dbReference type="ARBA" id="ARBA00029766"/>
    </source>
</evidence>
<dbReference type="PANTHER" id="PTHR43071:SF1">
    <property type="entry name" value="2-AMINO-4-HYDROXY-6-HYDROXYMETHYLDIHYDROPTERIDINE PYROPHOSPHOKINASE"/>
    <property type="match status" value="1"/>
</dbReference>
<dbReference type="EC" id="2.7.6.3" evidence="3"/>
<dbReference type="NCBIfam" id="TIGR01498">
    <property type="entry name" value="folK"/>
    <property type="match status" value="1"/>
</dbReference>
<keyword evidence="7" id="KW-0418">Kinase</keyword>
<evidence type="ECO:0000256" key="9">
    <source>
        <dbReference type="ARBA" id="ARBA00022909"/>
    </source>
</evidence>
<comment type="caution">
    <text evidence="14">The sequence shown here is derived from an EMBL/GenBank/DDBJ whole genome shotgun (WGS) entry which is preliminary data.</text>
</comment>
<comment type="pathway">
    <text evidence="1">Cofactor biosynthesis; tetrahydrofolate biosynthesis; 2-amino-4-hydroxy-6-hydroxymethyl-7,8-dihydropteridine diphosphate from 7,8-dihydroneopterin triphosphate: step 4/4.</text>
</comment>
<evidence type="ECO:0000256" key="10">
    <source>
        <dbReference type="ARBA" id="ARBA00029409"/>
    </source>
</evidence>
<dbReference type="PANTHER" id="PTHR43071">
    <property type="entry name" value="2-AMINO-4-HYDROXY-6-HYDROXYMETHYLDIHYDROPTERIDINE PYROPHOSPHOKINASE"/>
    <property type="match status" value="1"/>
</dbReference>
<evidence type="ECO:0000256" key="7">
    <source>
        <dbReference type="ARBA" id="ARBA00022777"/>
    </source>
</evidence>
<keyword evidence="9" id="KW-0289">Folate biosynthesis</keyword>
<dbReference type="PROSITE" id="PS00794">
    <property type="entry name" value="HPPK"/>
    <property type="match status" value="1"/>
</dbReference>
<dbReference type="Proteomes" id="UP001239019">
    <property type="component" value="Unassembled WGS sequence"/>
</dbReference>
<name>A0ABU0W9Y8_9GAMM</name>
<comment type="function">
    <text evidence="10">Catalyzes the transfer of pyrophosphate from adenosine triphosphate (ATP) to 6-hydroxymethyl-7,8-dihydropterin, an enzymatic step in folate biosynthesis pathway.</text>
</comment>
<dbReference type="Gene3D" id="3.30.70.560">
    <property type="entry name" value="7,8-Dihydro-6-hydroxymethylpterin-pyrophosphokinase HPPK"/>
    <property type="match status" value="1"/>
</dbReference>
<dbReference type="Pfam" id="PF01288">
    <property type="entry name" value="HPPK"/>
    <property type="match status" value="1"/>
</dbReference>
<gene>
    <name evidence="14" type="primary">folK</name>
    <name evidence="14" type="ORF">RBH19_13320</name>
</gene>
<evidence type="ECO:0000256" key="8">
    <source>
        <dbReference type="ARBA" id="ARBA00022840"/>
    </source>
</evidence>
<dbReference type="EMBL" id="JAVDDT010000012">
    <property type="protein sequence ID" value="MDQ2070852.1"/>
    <property type="molecule type" value="Genomic_DNA"/>
</dbReference>
<comment type="similarity">
    <text evidence="2">Belongs to the HPPK family.</text>
</comment>
<dbReference type="InterPro" id="IPR035907">
    <property type="entry name" value="Hppk_sf"/>
</dbReference>
<keyword evidence="15" id="KW-1185">Reference proteome</keyword>
<evidence type="ECO:0000256" key="1">
    <source>
        <dbReference type="ARBA" id="ARBA00005051"/>
    </source>
</evidence>
<keyword evidence="8" id="KW-0067">ATP-binding</keyword>
<evidence type="ECO:0000256" key="5">
    <source>
        <dbReference type="ARBA" id="ARBA00022679"/>
    </source>
</evidence>
<evidence type="ECO:0000259" key="13">
    <source>
        <dbReference type="PROSITE" id="PS00794"/>
    </source>
</evidence>
<sequence>MDNVVYVGAGSNIDPERHIVLGLEALRQRFGPIRISPVYRSTPVGFDGDDFINLVVRFHSDLEPASLNDALHEIEDACGRQRDGVRFAPRVLDLDLLMVGQRVTPPGSQPHLPRDEIIRYAFVLRPLAELAPELQHPVEGLSMRALWNHHRDSIDRGDLRLVRLDLPAGVTD</sequence>
<evidence type="ECO:0000256" key="4">
    <source>
        <dbReference type="ARBA" id="ARBA00016218"/>
    </source>
</evidence>
<organism evidence="14 15">
    <name type="scientific">Natronospira bacteriovora</name>
    <dbReference type="NCBI Taxonomy" id="3069753"/>
    <lineage>
        <taxon>Bacteria</taxon>
        <taxon>Pseudomonadati</taxon>
        <taxon>Pseudomonadota</taxon>
        <taxon>Gammaproteobacteria</taxon>
        <taxon>Natronospirales</taxon>
        <taxon>Natronospiraceae</taxon>
        <taxon>Natronospira</taxon>
    </lineage>
</organism>
<proteinExistence type="inferred from homology"/>
<accession>A0ABU0W9Y8</accession>
<evidence type="ECO:0000313" key="15">
    <source>
        <dbReference type="Proteomes" id="UP001239019"/>
    </source>
</evidence>
<keyword evidence="6" id="KW-0547">Nucleotide-binding</keyword>
<evidence type="ECO:0000256" key="6">
    <source>
        <dbReference type="ARBA" id="ARBA00022741"/>
    </source>
</evidence>
<evidence type="ECO:0000313" key="14">
    <source>
        <dbReference type="EMBL" id="MDQ2070852.1"/>
    </source>
</evidence>
<dbReference type="InterPro" id="IPR000550">
    <property type="entry name" value="Hppk"/>
</dbReference>
<protein>
    <recommendedName>
        <fullName evidence="4">2-amino-4-hydroxy-6-hydroxymethyldihydropteridine pyrophosphokinase</fullName>
        <ecNumber evidence="3">2.7.6.3</ecNumber>
    </recommendedName>
    <alternativeName>
        <fullName evidence="11">6-hydroxymethyl-7,8-dihydropterin pyrophosphokinase</fullName>
    </alternativeName>
    <alternativeName>
        <fullName evidence="12">7,8-dihydro-6-hydroxymethylpterin-pyrophosphokinase</fullName>
    </alternativeName>
</protein>
<evidence type="ECO:0000256" key="12">
    <source>
        <dbReference type="ARBA" id="ARBA00033413"/>
    </source>
</evidence>
<evidence type="ECO:0000256" key="3">
    <source>
        <dbReference type="ARBA" id="ARBA00013253"/>
    </source>
</evidence>
<evidence type="ECO:0000256" key="2">
    <source>
        <dbReference type="ARBA" id="ARBA00005810"/>
    </source>
</evidence>
<feature type="domain" description="7,8-dihydro-6-hydroxymethylpterin-pyrophosphokinase" evidence="13">
    <location>
        <begin position="86"/>
        <end position="97"/>
    </location>
</feature>
<keyword evidence="5 14" id="KW-0808">Transferase</keyword>
<dbReference type="SUPFAM" id="SSF55083">
    <property type="entry name" value="6-hydroxymethyl-7,8-dihydropterin pyrophosphokinase, HPPK"/>
    <property type="match status" value="1"/>
</dbReference>
<reference evidence="14 15" key="1">
    <citation type="submission" date="2023-08" db="EMBL/GenBank/DDBJ databases">
        <title>Whole-genome sequencing of halo(alkali)philic microorganisms from hypersaline lakes.</title>
        <authorList>
            <person name="Sorokin D.Y."/>
            <person name="Abbas B."/>
            <person name="Merkel A.Y."/>
        </authorList>
    </citation>
    <scope>NUCLEOTIDE SEQUENCE [LARGE SCALE GENOMIC DNA]</scope>
    <source>
        <strain evidence="14 15">AB-CW4</strain>
    </source>
</reference>
<dbReference type="RefSeq" id="WP_306729350.1">
    <property type="nucleotide sequence ID" value="NZ_JAVDDT010000012.1"/>
</dbReference>